<dbReference type="PANTHER" id="PTHR30136">
    <property type="entry name" value="HELIX-TURN-HELIX TRANSCRIPTIONAL REGULATOR, ICLR FAMILY"/>
    <property type="match status" value="1"/>
</dbReference>
<dbReference type="EMBL" id="CAEZYT010000076">
    <property type="protein sequence ID" value="CAB4741862.1"/>
    <property type="molecule type" value="Genomic_DNA"/>
</dbReference>
<accession>A0A6J7RKA0</accession>
<dbReference type="InterPro" id="IPR029016">
    <property type="entry name" value="GAF-like_dom_sf"/>
</dbReference>
<evidence type="ECO:0000313" key="15">
    <source>
        <dbReference type="EMBL" id="CAB5075708.1"/>
    </source>
</evidence>
<evidence type="ECO:0000313" key="6">
    <source>
        <dbReference type="EMBL" id="CAB4604226.1"/>
    </source>
</evidence>
<dbReference type="PANTHER" id="PTHR30136:SF24">
    <property type="entry name" value="HTH-TYPE TRANSCRIPTIONAL REPRESSOR ALLR"/>
    <property type="match status" value="1"/>
</dbReference>
<reference evidence="14" key="1">
    <citation type="submission" date="2020-05" db="EMBL/GenBank/DDBJ databases">
        <authorList>
            <person name="Chiriac C."/>
            <person name="Salcher M."/>
            <person name="Ghai R."/>
            <person name="Kavagutti S V."/>
        </authorList>
    </citation>
    <scope>NUCLEOTIDE SEQUENCE</scope>
</reference>
<dbReference type="SMART" id="SM00346">
    <property type="entry name" value="HTH_ICLR"/>
    <property type="match status" value="1"/>
</dbReference>
<keyword evidence="3" id="KW-0804">Transcription</keyword>
<evidence type="ECO:0000313" key="13">
    <source>
        <dbReference type="EMBL" id="CAB4994768.1"/>
    </source>
</evidence>
<sequence length="257" mass="28833">MPDVKSASRVMAILELVSTHPQGLTLSEICEKIGMPKSSTHELLSVLEHRNFLQLDHKKFRIGIRVFELGQTASRNLDILKAIRPGLKWLSSQYSMTTQFGILEGNEVIYLSKIKNVSGISVESQVGSRLPAHATALGKVMLSLLPEDVLLENYSNYAFDKFTVNSCGSMEELRARIDLIKENGYAEDREEFTQGVFCLAVVVPEIRTNTIGAISISMSLVEWNKVKKENIIESLHWAGNQILKDATSYYNQKSQVR</sequence>
<evidence type="ECO:0000313" key="10">
    <source>
        <dbReference type="EMBL" id="CAB4811873.1"/>
    </source>
</evidence>
<dbReference type="InterPro" id="IPR050707">
    <property type="entry name" value="HTH_MetabolicPath_Reg"/>
</dbReference>
<evidence type="ECO:0000256" key="2">
    <source>
        <dbReference type="ARBA" id="ARBA00023125"/>
    </source>
</evidence>
<evidence type="ECO:0000256" key="3">
    <source>
        <dbReference type="ARBA" id="ARBA00023163"/>
    </source>
</evidence>
<dbReference type="GO" id="GO:0045892">
    <property type="term" value="P:negative regulation of DNA-templated transcription"/>
    <property type="evidence" value="ECO:0007669"/>
    <property type="project" value="TreeGrafter"/>
</dbReference>
<dbReference type="AlphaFoldDB" id="A0A6J7RKA0"/>
<dbReference type="EMBL" id="CAEZXC010000056">
    <property type="protein sequence ID" value="CAB4679190.1"/>
    <property type="molecule type" value="Genomic_DNA"/>
</dbReference>
<dbReference type="EMBL" id="CAFBOO010000019">
    <property type="protein sequence ID" value="CAB4994768.1"/>
    <property type="molecule type" value="Genomic_DNA"/>
</dbReference>
<feature type="domain" description="HTH iclR-type" evidence="4">
    <location>
        <begin position="4"/>
        <end position="64"/>
    </location>
</feature>
<dbReference type="EMBL" id="CAFBQY010000017">
    <property type="protein sequence ID" value="CAB5075708.1"/>
    <property type="molecule type" value="Genomic_DNA"/>
</dbReference>
<dbReference type="InterPro" id="IPR036388">
    <property type="entry name" value="WH-like_DNA-bd_sf"/>
</dbReference>
<protein>
    <submittedName>
        <fullName evidence="14">Unannotated protein</fullName>
    </submittedName>
</protein>
<evidence type="ECO:0000313" key="14">
    <source>
        <dbReference type="EMBL" id="CAB5029154.1"/>
    </source>
</evidence>
<dbReference type="EMBL" id="CAFAAN010000019">
    <property type="protein sequence ID" value="CAB4811873.1"/>
    <property type="molecule type" value="Genomic_DNA"/>
</dbReference>
<organism evidence="14">
    <name type="scientific">freshwater metagenome</name>
    <dbReference type="NCBI Taxonomy" id="449393"/>
    <lineage>
        <taxon>unclassified sequences</taxon>
        <taxon>metagenomes</taxon>
        <taxon>ecological metagenomes</taxon>
    </lineage>
</organism>
<evidence type="ECO:0000313" key="12">
    <source>
        <dbReference type="EMBL" id="CAB4962390.1"/>
    </source>
</evidence>
<dbReference type="GO" id="GO:0003677">
    <property type="term" value="F:DNA binding"/>
    <property type="evidence" value="ECO:0007669"/>
    <property type="project" value="UniProtKB-KW"/>
</dbReference>
<dbReference type="Gene3D" id="3.30.450.40">
    <property type="match status" value="1"/>
</dbReference>
<dbReference type="EMBL" id="CAEZZH010000022">
    <property type="protein sequence ID" value="CAB4763049.1"/>
    <property type="molecule type" value="Genomic_DNA"/>
</dbReference>
<keyword evidence="2" id="KW-0238">DNA-binding</keyword>
<evidence type="ECO:0000313" key="9">
    <source>
        <dbReference type="EMBL" id="CAB4763049.1"/>
    </source>
</evidence>
<dbReference type="EMBL" id="CAFAZW010000030">
    <property type="protein sequence ID" value="CAB4844670.1"/>
    <property type="molecule type" value="Genomic_DNA"/>
</dbReference>
<dbReference type="GO" id="GO:0003700">
    <property type="term" value="F:DNA-binding transcription factor activity"/>
    <property type="evidence" value="ECO:0007669"/>
    <property type="project" value="TreeGrafter"/>
</dbReference>
<keyword evidence="1" id="KW-0805">Transcription regulation</keyword>
<dbReference type="PROSITE" id="PS51077">
    <property type="entry name" value="HTH_ICLR"/>
    <property type="match status" value="1"/>
</dbReference>
<dbReference type="SUPFAM" id="SSF55781">
    <property type="entry name" value="GAF domain-like"/>
    <property type="match status" value="1"/>
</dbReference>
<dbReference type="EMBL" id="CAFBNM010000020">
    <property type="protein sequence ID" value="CAB4962390.1"/>
    <property type="molecule type" value="Genomic_DNA"/>
</dbReference>
<proteinExistence type="predicted"/>
<dbReference type="PROSITE" id="PS51078">
    <property type="entry name" value="ICLR_ED"/>
    <property type="match status" value="1"/>
</dbReference>
<dbReference type="InterPro" id="IPR014757">
    <property type="entry name" value="Tscrpt_reg_IclR_C"/>
</dbReference>
<feature type="domain" description="IclR-ED" evidence="5">
    <location>
        <begin position="65"/>
        <end position="248"/>
    </location>
</feature>
<name>A0A6J7RKA0_9ZZZZ</name>
<dbReference type="EMBL" id="CAFBPO010000026">
    <property type="protein sequence ID" value="CAB5029154.1"/>
    <property type="molecule type" value="Genomic_DNA"/>
</dbReference>
<evidence type="ECO:0000313" key="8">
    <source>
        <dbReference type="EMBL" id="CAB4741862.1"/>
    </source>
</evidence>
<dbReference type="EMBL" id="CAEZUM010000066">
    <property type="protein sequence ID" value="CAB4604226.1"/>
    <property type="molecule type" value="Genomic_DNA"/>
</dbReference>
<dbReference type="SUPFAM" id="SSF46785">
    <property type="entry name" value="Winged helix' DNA-binding domain"/>
    <property type="match status" value="1"/>
</dbReference>
<evidence type="ECO:0000313" key="11">
    <source>
        <dbReference type="EMBL" id="CAB4844670.1"/>
    </source>
</evidence>
<dbReference type="Pfam" id="PF01614">
    <property type="entry name" value="IclR_C"/>
    <property type="match status" value="1"/>
</dbReference>
<dbReference type="InterPro" id="IPR005471">
    <property type="entry name" value="Tscrpt_reg_IclR_N"/>
</dbReference>
<evidence type="ECO:0000313" key="7">
    <source>
        <dbReference type="EMBL" id="CAB4679190.1"/>
    </source>
</evidence>
<evidence type="ECO:0000259" key="4">
    <source>
        <dbReference type="PROSITE" id="PS51077"/>
    </source>
</evidence>
<gene>
    <name evidence="6" type="ORF">UFOPK1824_00946</name>
    <name evidence="7" type="ORF">UFOPK2340_00979</name>
    <name evidence="8" type="ORF">UFOPK2772_01060</name>
    <name evidence="9" type="ORF">UFOPK2850_01292</name>
    <name evidence="10" type="ORF">UFOPK3027_01388</name>
    <name evidence="11" type="ORF">UFOPK3256_01348</name>
    <name evidence="12" type="ORF">UFOPK3827_01339</name>
    <name evidence="13" type="ORF">UFOPK3982_01407</name>
    <name evidence="14" type="ORF">UFOPK4120_01410</name>
    <name evidence="15" type="ORF">UFOPK4404_01309</name>
</gene>
<dbReference type="Gene3D" id="1.10.10.10">
    <property type="entry name" value="Winged helix-like DNA-binding domain superfamily/Winged helix DNA-binding domain"/>
    <property type="match status" value="1"/>
</dbReference>
<dbReference type="InterPro" id="IPR036390">
    <property type="entry name" value="WH_DNA-bd_sf"/>
</dbReference>
<evidence type="ECO:0000256" key="1">
    <source>
        <dbReference type="ARBA" id="ARBA00023015"/>
    </source>
</evidence>
<evidence type="ECO:0000259" key="5">
    <source>
        <dbReference type="PROSITE" id="PS51078"/>
    </source>
</evidence>
<dbReference type="Pfam" id="PF09339">
    <property type="entry name" value="HTH_IclR"/>
    <property type="match status" value="1"/>
</dbReference>